<dbReference type="PROSITE" id="PS50987">
    <property type="entry name" value="HTH_ARSR_2"/>
    <property type="match status" value="1"/>
</dbReference>
<organism evidence="5">
    <name type="scientific">Fructobacillus tropaeoli</name>
    <dbReference type="NCBI Taxonomy" id="709323"/>
    <lineage>
        <taxon>Bacteria</taxon>
        <taxon>Bacillati</taxon>
        <taxon>Bacillota</taxon>
        <taxon>Bacilli</taxon>
        <taxon>Lactobacillales</taxon>
        <taxon>Lactobacillaceae</taxon>
        <taxon>Fructobacillus</taxon>
    </lineage>
</organism>
<dbReference type="SMART" id="SM00418">
    <property type="entry name" value="HTH_ARSR"/>
    <property type="match status" value="1"/>
</dbReference>
<dbReference type="InterPro" id="IPR036388">
    <property type="entry name" value="WH-like_DNA-bd_sf"/>
</dbReference>
<dbReference type="GO" id="GO:0003700">
    <property type="term" value="F:DNA-binding transcription factor activity"/>
    <property type="evidence" value="ECO:0007669"/>
    <property type="project" value="InterPro"/>
</dbReference>
<keyword evidence="2" id="KW-0238">DNA-binding</keyword>
<dbReference type="GO" id="GO:0003677">
    <property type="term" value="F:DNA binding"/>
    <property type="evidence" value="ECO:0007669"/>
    <property type="project" value="UniProtKB-KW"/>
</dbReference>
<dbReference type="Gene3D" id="1.10.10.10">
    <property type="entry name" value="Winged helix-like DNA-binding domain superfamily/Winged helix DNA-binding domain"/>
    <property type="match status" value="1"/>
</dbReference>
<name>A0A3F3H8Y5_9LACO</name>
<sequence length="119" mass="13708">MIDISKTIDIIKIMEINENIFKALANSTRLDILEWLKNPEESFSQLPAFNIRFMMNHFGGVCGSAIVEKSGLAQSTISSYLKILMQADLITAERHAKWTYYRRNENQIQTLAKLIERTL</sequence>
<keyword evidence="1" id="KW-0805">Transcription regulation</keyword>
<evidence type="ECO:0000256" key="3">
    <source>
        <dbReference type="ARBA" id="ARBA00023163"/>
    </source>
</evidence>
<proteinExistence type="predicted"/>
<evidence type="ECO:0000256" key="1">
    <source>
        <dbReference type="ARBA" id="ARBA00023015"/>
    </source>
</evidence>
<keyword evidence="3" id="KW-0804">Transcription</keyword>
<dbReference type="STRING" id="709323.GCA_001047135_00842"/>
<evidence type="ECO:0000259" key="4">
    <source>
        <dbReference type="PROSITE" id="PS50987"/>
    </source>
</evidence>
<dbReference type="PANTHER" id="PTHR33154:SF33">
    <property type="entry name" value="TRANSCRIPTIONAL REPRESSOR SDPR"/>
    <property type="match status" value="1"/>
</dbReference>
<protein>
    <submittedName>
        <fullName evidence="5">ArsR family transcriptional regulator</fullName>
    </submittedName>
</protein>
<dbReference type="SUPFAM" id="SSF46785">
    <property type="entry name" value="Winged helix' DNA-binding domain"/>
    <property type="match status" value="1"/>
</dbReference>
<dbReference type="AlphaFoldDB" id="A0A3F3H8Y5"/>
<dbReference type="InterPro" id="IPR051081">
    <property type="entry name" value="HTH_MetalResp_TranReg"/>
</dbReference>
<accession>A0A3F3H8Y5</accession>
<gene>
    <name evidence="5" type="ORF">FTRO_0040350</name>
</gene>
<dbReference type="InterPro" id="IPR036390">
    <property type="entry name" value="WH_DNA-bd_sf"/>
</dbReference>
<dbReference type="CDD" id="cd00090">
    <property type="entry name" value="HTH_ARSR"/>
    <property type="match status" value="1"/>
</dbReference>
<dbReference type="InterPro" id="IPR011991">
    <property type="entry name" value="ArsR-like_HTH"/>
</dbReference>
<dbReference type="EMBL" id="DF968081">
    <property type="protein sequence ID" value="GAP04298.1"/>
    <property type="molecule type" value="Genomic_DNA"/>
</dbReference>
<dbReference type="InterPro" id="IPR001845">
    <property type="entry name" value="HTH_ArsR_DNA-bd_dom"/>
</dbReference>
<feature type="domain" description="HTH arsR-type" evidence="4">
    <location>
        <begin position="11"/>
        <end position="119"/>
    </location>
</feature>
<dbReference type="Proteomes" id="UP000064514">
    <property type="component" value="Unassembled WGS sequence"/>
</dbReference>
<dbReference type="PANTHER" id="PTHR33154">
    <property type="entry name" value="TRANSCRIPTIONAL REGULATOR, ARSR FAMILY"/>
    <property type="match status" value="1"/>
</dbReference>
<evidence type="ECO:0000256" key="2">
    <source>
        <dbReference type="ARBA" id="ARBA00023125"/>
    </source>
</evidence>
<reference evidence="5" key="1">
    <citation type="journal article" date="2015" name="BMC Genomics">
        <title>Comparative genomics of Fructobacillus spp. and Leuconostoc spp. reveals niche-specific evolution of Fructobacillus spp.</title>
        <authorList>
            <person name="Endo A."/>
            <person name="Tanizawa Y."/>
            <person name="Tanaka N."/>
            <person name="Maeno S."/>
            <person name="Kumar H."/>
            <person name="Shiwa Y."/>
            <person name="Okada S."/>
            <person name="Yoshikawa H."/>
            <person name="Dicks L."/>
            <person name="Nakagawa J."/>
            <person name="Arita M."/>
        </authorList>
    </citation>
    <scope>NUCLEOTIDE SEQUENCE [LARGE SCALE GENOMIC DNA]</scope>
    <source>
        <strain evidence="5">F214-1</strain>
    </source>
</reference>
<evidence type="ECO:0000313" key="5">
    <source>
        <dbReference type="EMBL" id="GAP04298.1"/>
    </source>
</evidence>